<dbReference type="RefSeq" id="WP_286252987.1">
    <property type="nucleotide sequence ID" value="NZ_AP018448.1"/>
</dbReference>
<feature type="domain" description="DUF397" evidence="1">
    <location>
        <begin position="5"/>
        <end position="60"/>
    </location>
</feature>
<accession>A0ABM9SBW1</accession>
<sequence length="68" mass="7145">MPPQLVWQKSSFSTGGEGECVELAATTTDTGHIHLRESDRPHETATTTPGALAGLLRAVRSGALGRES</sequence>
<organism evidence="2 3">
    <name type="scientific">Streptomyces graminofaciens</name>
    <dbReference type="NCBI Taxonomy" id="68212"/>
    <lineage>
        <taxon>Bacteria</taxon>
        <taxon>Bacillati</taxon>
        <taxon>Actinomycetota</taxon>
        <taxon>Actinomycetes</taxon>
        <taxon>Kitasatosporales</taxon>
        <taxon>Streptomycetaceae</taxon>
        <taxon>Streptomyces</taxon>
    </lineage>
</organism>
<dbReference type="InterPro" id="IPR007278">
    <property type="entry name" value="DUF397"/>
</dbReference>
<dbReference type="Proteomes" id="UP001321542">
    <property type="component" value="Chromosome"/>
</dbReference>
<protein>
    <recommendedName>
        <fullName evidence="1">DUF397 domain-containing protein</fullName>
    </recommendedName>
</protein>
<reference evidence="2 3" key="2">
    <citation type="journal article" date="2023" name="ChemBioChem">
        <title>Acyltransferase Domain Exchange between Two Independent Type I Polyketide Synthases in the Same Producer Strain of Macrolide Antibiotics.</title>
        <authorList>
            <person name="Kudo F."/>
            <person name="Kishikawa K."/>
            <person name="Tsuboi K."/>
            <person name="Kido T."/>
            <person name="Usui T."/>
            <person name="Hashimoto J."/>
            <person name="Shin-Ya K."/>
            <person name="Miyanaga A."/>
            <person name="Eguchi T."/>
        </authorList>
    </citation>
    <scope>NUCLEOTIDE SEQUENCE [LARGE SCALE GENOMIC DNA]</scope>
    <source>
        <strain evidence="2 3">A-8890</strain>
    </source>
</reference>
<name>A0ABM9SBW1_9ACTN</name>
<evidence type="ECO:0000259" key="1">
    <source>
        <dbReference type="Pfam" id="PF04149"/>
    </source>
</evidence>
<dbReference type="Pfam" id="PF04149">
    <property type="entry name" value="DUF397"/>
    <property type="match status" value="1"/>
</dbReference>
<reference evidence="2 3" key="1">
    <citation type="journal article" date="2010" name="ChemBioChem">
        <title>Cloning and characterization of the biosynthetic gene cluster of 16-membered macrolide antibiotic FD-891: involvement of a dual functional cytochrome P450 monooxygenase catalyzing epoxidation and hydroxylation.</title>
        <authorList>
            <person name="Kudo F."/>
            <person name="Motegi A."/>
            <person name="Mizoue K."/>
            <person name="Eguchi T."/>
        </authorList>
    </citation>
    <scope>NUCLEOTIDE SEQUENCE [LARGE SCALE GENOMIC DNA]</scope>
    <source>
        <strain evidence="2 3">A-8890</strain>
    </source>
</reference>
<keyword evidence="3" id="KW-1185">Reference proteome</keyword>
<evidence type="ECO:0000313" key="2">
    <source>
        <dbReference type="EMBL" id="BBC33446.1"/>
    </source>
</evidence>
<gene>
    <name evidence="2" type="ORF">SGFS_047400</name>
</gene>
<evidence type="ECO:0000313" key="3">
    <source>
        <dbReference type="Proteomes" id="UP001321542"/>
    </source>
</evidence>
<dbReference type="EMBL" id="AP018448">
    <property type="protein sequence ID" value="BBC33446.1"/>
    <property type="molecule type" value="Genomic_DNA"/>
</dbReference>
<proteinExistence type="predicted"/>